<dbReference type="Gene3D" id="2.60.120.40">
    <property type="match status" value="1"/>
</dbReference>
<name>A0A6C0IUT3_9ZZZZ</name>
<evidence type="ECO:0000313" key="1">
    <source>
        <dbReference type="EMBL" id="QHT97041.1"/>
    </source>
</evidence>
<dbReference type="AlphaFoldDB" id="A0A6C0IUT3"/>
<reference evidence="1" key="1">
    <citation type="journal article" date="2020" name="Nature">
        <title>Giant virus diversity and host interactions through global metagenomics.</title>
        <authorList>
            <person name="Schulz F."/>
            <person name="Roux S."/>
            <person name="Paez-Espino D."/>
            <person name="Jungbluth S."/>
            <person name="Walsh D.A."/>
            <person name="Denef V.J."/>
            <person name="McMahon K.D."/>
            <person name="Konstantinidis K.T."/>
            <person name="Eloe-Fadrosh E.A."/>
            <person name="Kyrpides N.C."/>
            <person name="Woyke T."/>
        </authorList>
    </citation>
    <scope>NUCLEOTIDE SEQUENCE</scope>
    <source>
        <strain evidence="1">GVMAG-M-3300024510-1</strain>
    </source>
</reference>
<sequence length="351" mass="36474">MSVNYKISDIFSYVYTGQISTTNTGAAATAEVFTIDTTGAFATSTQGEYFVIYSANDATGYYVWNDTAGNGTTGDPAPPGLTEIAVDTSTATNDAQIATAIRLAIDALGDFSAPVPVGNVVTVTNAATGPTTNVNNSTATLDPWQNIAVAVTTQGSAAPSSSTGLLYRDASNNNEVRVLGASSNINYVLTTTATNVIGWASPTGSIGSTAFLVRPTSAQTIASSAITSFTTVSWGTEIIDTGSNFAANVYTIPSTALYHFAVILEWATSNSSNKGERRLEIAKDPGGGGETVLVLIKEQPNSDKTITFYQHASIIYNATAAQTIGVRVSQNSGNVLDVGTESRFMGWLLSA</sequence>
<dbReference type="InterPro" id="IPR008983">
    <property type="entry name" value="Tumour_necrosis_fac-like_dom"/>
</dbReference>
<organism evidence="1">
    <name type="scientific">viral metagenome</name>
    <dbReference type="NCBI Taxonomy" id="1070528"/>
    <lineage>
        <taxon>unclassified sequences</taxon>
        <taxon>metagenomes</taxon>
        <taxon>organismal metagenomes</taxon>
    </lineage>
</organism>
<proteinExistence type="predicted"/>
<accession>A0A6C0IUT3</accession>
<dbReference type="EMBL" id="MN740271">
    <property type="protein sequence ID" value="QHT97041.1"/>
    <property type="molecule type" value="Genomic_DNA"/>
</dbReference>
<protein>
    <submittedName>
        <fullName evidence="1">Uncharacterized protein</fullName>
    </submittedName>
</protein>